<feature type="region of interest" description="Disordered" evidence="1">
    <location>
        <begin position="213"/>
        <end position="245"/>
    </location>
</feature>
<feature type="compositionally biased region" description="Acidic residues" evidence="1">
    <location>
        <begin position="219"/>
        <end position="233"/>
    </location>
</feature>
<comment type="caution">
    <text evidence="3">The sequence shown here is derived from an EMBL/GenBank/DDBJ whole genome shotgun (WGS) entry which is preliminary data.</text>
</comment>
<reference evidence="3 4" key="1">
    <citation type="journal article" date="2015" name="Nature">
        <title>rRNA introns, odd ribosomes, and small enigmatic genomes across a large radiation of phyla.</title>
        <authorList>
            <person name="Brown C.T."/>
            <person name="Hug L.A."/>
            <person name="Thomas B.C."/>
            <person name="Sharon I."/>
            <person name="Castelle C.J."/>
            <person name="Singh A."/>
            <person name="Wilkins M.J."/>
            <person name="Williams K.H."/>
            <person name="Banfield J.F."/>
        </authorList>
    </citation>
    <scope>NUCLEOTIDE SEQUENCE [LARGE SCALE GENOMIC DNA]</scope>
</reference>
<sequence>MRFIRATTAICIILTVFTLAVRHSQATSINVSLIVGDTRLTFQGKTSPSSQVTFTENNSVIGTTASDNTGYFEKEFIYSYPADDIHNITIYSVNGLGQMSNPILYSVFLSEFTNTTIGNLILPPTIALSALTTVQGTSITASGYTVPDSLLTLLFFNSATTLNSTSTADGYWEVAIDTTALNSGTHTVYGKTTAEGGYLSDESEHKNFIVTSPAAADSGSDDNGGDNNDDSSDSESGSSSTGTTTQDVSNLICALPNFLKLFDWDFNCKINFDEYASSARSWVGLWRIDQEPCDINSDGRCDIRDFSILLYHVY</sequence>
<name>A0A0G0WZL0_UNCKA</name>
<accession>A0A0G0WZL0</accession>
<dbReference type="Proteomes" id="UP000034163">
    <property type="component" value="Unassembled WGS sequence"/>
</dbReference>
<evidence type="ECO:0000313" key="4">
    <source>
        <dbReference type="Proteomes" id="UP000034163"/>
    </source>
</evidence>
<dbReference type="EMBL" id="LCBS01000001">
    <property type="protein sequence ID" value="KKS17592.1"/>
    <property type="molecule type" value="Genomic_DNA"/>
</dbReference>
<evidence type="ECO:0000256" key="2">
    <source>
        <dbReference type="SAM" id="SignalP"/>
    </source>
</evidence>
<feature type="compositionally biased region" description="Low complexity" evidence="1">
    <location>
        <begin position="234"/>
        <end position="245"/>
    </location>
</feature>
<organism evidence="3 4">
    <name type="scientific">candidate division WWE3 bacterium GW2011_GWB1_41_6</name>
    <dbReference type="NCBI Taxonomy" id="1619112"/>
    <lineage>
        <taxon>Bacteria</taxon>
        <taxon>Katanobacteria</taxon>
    </lineage>
</organism>
<gene>
    <name evidence="3" type="ORF">UU72_C0001G0076</name>
</gene>
<feature type="signal peptide" evidence="2">
    <location>
        <begin position="1"/>
        <end position="26"/>
    </location>
</feature>
<proteinExistence type="predicted"/>
<feature type="chain" id="PRO_5002535241" description="Bacterial Ig-like domain-containing protein" evidence="2">
    <location>
        <begin position="27"/>
        <end position="314"/>
    </location>
</feature>
<protein>
    <recommendedName>
        <fullName evidence="5">Bacterial Ig-like domain-containing protein</fullName>
    </recommendedName>
</protein>
<dbReference type="AlphaFoldDB" id="A0A0G0WZL0"/>
<evidence type="ECO:0000256" key="1">
    <source>
        <dbReference type="SAM" id="MobiDB-lite"/>
    </source>
</evidence>
<keyword evidence="2" id="KW-0732">Signal</keyword>
<evidence type="ECO:0008006" key="5">
    <source>
        <dbReference type="Google" id="ProtNLM"/>
    </source>
</evidence>
<evidence type="ECO:0000313" key="3">
    <source>
        <dbReference type="EMBL" id="KKS17592.1"/>
    </source>
</evidence>